<dbReference type="VEuPathDB" id="FungiDB:G647_06891"/>
<dbReference type="EMBL" id="KB822706">
    <property type="protein sequence ID" value="ETI22815.1"/>
    <property type="molecule type" value="Genomic_DNA"/>
</dbReference>
<dbReference type="Proteomes" id="UP000030678">
    <property type="component" value="Unassembled WGS sequence"/>
</dbReference>
<dbReference type="PANTHER" id="PTHR33112:SF12">
    <property type="entry name" value="HETEROKARYON INCOMPATIBILITY DOMAIN-CONTAINING PROTEIN"/>
    <property type="match status" value="1"/>
</dbReference>
<evidence type="ECO:0000313" key="4">
    <source>
        <dbReference type="Proteomes" id="UP000030678"/>
    </source>
</evidence>
<protein>
    <recommendedName>
        <fullName evidence="2">Heterokaryon incompatibility domain-containing protein</fullName>
    </recommendedName>
</protein>
<dbReference type="PANTHER" id="PTHR33112">
    <property type="entry name" value="DOMAIN PROTEIN, PUTATIVE-RELATED"/>
    <property type="match status" value="1"/>
</dbReference>
<feature type="compositionally biased region" description="Polar residues" evidence="1">
    <location>
        <begin position="19"/>
        <end position="37"/>
    </location>
</feature>
<dbReference type="InterPro" id="IPR010730">
    <property type="entry name" value="HET"/>
</dbReference>
<name>V9D7F8_9EURO</name>
<dbReference type="GeneID" id="19985384"/>
<feature type="domain" description="Heterokaryon incompatibility" evidence="2">
    <location>
        <begin position="75"/>
        <end position="149"/>
    </location>
</feature>
<organism evidence="3 4">
    <name type="scientific">Cladophialophora carrionii CBS 160.54</name>
    <dbReference type="NCBI Taxonomy" id="1279043"/>
    <lineage>
        <taxon>Eukaryota</taxon>
        <taxon>Fungi</taxon>
        <taxon>Dikarya</taxon>
        <taxon>Ascomycota</taxon>
        <taxon>Pezizomycotina</taxon>
        <taxon>Eurotiomycetes</taxon>
        <taxon>Chaetothyriomycetidae</taxon>
        <taxon>Chaetothyriales</taxon>
        <taxon>Herpotrichiellaceae</taxon>
        <taxon>Cladophialophora</taxon>
    </lineage>
</organism>
<reference evidence="3 4" key="1">
    <citation type="submission" date="2013-03" db="EMBL/GenBank/DDBJ databases">
        <title>The Genome Sequence of Cladophialophora carrionii CBS 160.54.</title>
        <authorList>
            <consortium name="The Broad Institute Genomics Platform"/>
            <person name="Cuomo C."/>
            <person name="de Hoog S."/>
            <person name="Gorbushina A."/>
            <person name="Walker B."/>
            <person name="Young S.K."/>
            <person name="Zeng Q."/>
            <person name="Gargeya S."/>
            <person name="Fitzgerald M."/>
            <person name="Haas B."/>
            <person name="Abouelleil A."/>
            <person name="Allen A.W."/>
            <person name="Alvarado L."/>
            <person name="Arachchi H.M."/>
            <person name="Berlin A.M."/>
            <person name="Chapman S.B."/>
            <person name="Gainer-Dewar J."/>
            <person name="Goldberg J."/>
            <person name="Griggs A."/>
            <person name="Gujja S."/>
            <person name="Hansen M."/>
            <person name="Howarth C."/>
            <person name="Imamovic A."/>
            <person name="Ireland A."/>
            <person name="Larimer J."/>
            <person name="McCowan C."/>
            <person name="Murphy C."/>
            <person name="Pearson M."/>
            <person name="Poon T.W."/>
            <person name="Priest M."/>
            <person name="Roberts A."/>
            <person name="Saif S."/>
            <person name="Shea T."/>
            <person name="Sisk P."/>
            <person name="Sykes S."/>
            <person name="Wortman J."/>
            <person name="Nusbaum C."/>
            <person name="Birren B."/>
        </authorList>
    </citation>
    <scope>NUCLEOTIDE SEQUENCE [LARGE SCALE GENOMIC DNA]</scope>
    <source>
        <strain evidence="3 4">CBS 160.54</strain>
    </source>
</reference>
<sequence>MQSDENSISPHPRDDSSIEADTTPQESSQDVHPSNETLPKVEVDQVTQQDDWCGESDDDQIRLYHKGDVKEFQRYVALSYCWGKQRQSYETTKATLTSDIDTTRLEKTIQDAIRYTRELGIKYLWVDCLCIVQDDEVDKKEVIGNMRQISPR</sequence>
<dbReference type="OrthoDB" id="4161705at2759"/>
<dbReference type="RefSeq" id="XP_008729432.1">
    <property type="nucleotide sequence ID" value="XM_008731210.1"/>
</dbReference>
<dbReference type="AlphaFoldDB" id="V9D7F8"/>
<dbReference type="HOGENOM" id="CLU_1722158_0_0_1"/>
<proteinExistence type="predicted"/>
<evidence type="ECO:0000259" key="2">
    <source>
        <dbReference type="Pfam" id="PF06985"/>
    </source>
</evidence>
<gene>
    <name evidence="3" type="ORF">G647_06891</name>
</gene>
<accession>V9D7F8</accession>
<evidence type="ECO:0000313" key="3">
    <source>
        <dbReference type="EMBL" id="ETI22815.1"/>
    </source>
</evidence>
<evidence type="ECO:0000256" key="1">
    <source>
        <dbReference type="SAM" id="MobiDB-lite"/>
    </source>
</evidence>
<dbReference type="Pfam" id="PF06985">
    <property type="entry name" value="HET"/>
    <property type="match status" value="1"/>
</dbReference>
<feature type="region of interest" description="Disordered" evidence="1">
    <location>
        <begin position="1"/>
        <end position="57"/>
    </location>
</feature>